<evidence type="ECO:0000313" key="3">
    <source>
        <dbReference type="Proteomes" id="UP000267841"/>
    </source>
</evidence>
<name>A0A497XPL7_9AQUI</name>
<evidence type="ECO:0000313" key="2">
    <source>
        <dbReference type="EMBL" id="RLJ70090.1"/>
    </source>
</evidence>
<accession>A0A497XPL7</accession>
<dbReference type="OrthoDB" id="7059807at2"/>
<reference evidence="2 3" key="1">
    <citation type="submission" date="2018-10" db="EMBL/GenBank/DDBJ databases">
        <title>Genomic Encyclopedia of Archaeal and Bacterial Type Strains, Phase II (KMG-II): from individual species to whole genera.</title>
        <authorList>
            <person name="Goeker M."/>
        </authorList>
    </citation>
    <scope>NUCLEOTIDE SEQUENCE [LARGE SCALE GENOMIC DNA]</scope>
    <source>
        <strain evidence="2 3">DSM 16510</strain>
    </source>
</reference>
<dbReference type="InterPro" id="IPR031485">
    <property type="entry name" value="CBP_BcsS"/>
</dbReference>
<proteinExistence type="predicted"/>
<comment type="caution">
    <text evidence="2">The sequence shown here is derived from an EMBL/GenBank/DDBJ whole genome shotgun (WGS) entry which is preliminary data.</text>
</comment>
<dbReference type="RefSeq" id="WP_147424998.1">
    <property type="nucleotide sequence ID" value="NZ_RCCJ01000001.1"/>
</dbReference>
<keyword evidence="1" id="KW-0732">Signal</keyword>
<feature type="signal peptide" evidence="1">
    <location>
        <begin position="1"/>
        <end position="19"/>
    </location>
</feature>
<dbReference type="Pfam" id="PF17036">
    <property type="entry name" value="CBP_BcsS"/>
    <property type="match status" value="1"/>
</dbReference>
<protein>
    <submittedName>
        <fullName evidence="2">Cellulose biosynthesis protein BcsS</fullName>
    </submittedName>
</protein>
<gene>
    <name evidence="2" type="ORF">BCF55_0354</name>
</gene>
<dbReference type="AlphaFoldDB" id="A0A497XPL7"/>
<organism evidence="2 3">
    <name type="scientific">Hydrogenivirga caldilitoris</name>
    <dbReference type="NCBI Taxonomy" id="246264"/>
    <lineage>
        <taxon>Bacteria</taxon>
        <taxon>Pseudomonadati</taxon>
        <taxon>Aquificota</taxon>
        <taxon>Aquificia</taxon>
        <taxon>Aquificales</taxon>
        <taxon>Aquificaceae</taxon>
        <taxon>Hydrogenivirga</taxon>
    </lineage>
</organism>
<dbReference type="Proteomes" id="UP000267841">
    <property type="component" value="Unassembled WGS sequence"/>
</dbReference>
<keyword evidence="3" id="KW-1185">Reference proteome</keyword>
<sequence>MRNFIIVTAFLVSCSYAQSLSFLSGSEADTKGQSYSYVGLMAEKSVNSKTSLLAKFWGDYLVYKFEQNGTNVRAEAPAFQLSGGVKRRYNAWSFTLWAGWERRDTDVSPNIPGVEVKGMKDSLLAQIEAYGSLGKGYGADFIASYSSATSYLWSRARLKKELNRSLNIGGEVIGQGNKDYSAIQSGLIVELKFYGLSLGLRGGYKNSSKGNSAYAGVELYWGF</sequence>
<evidence type="ECO:0000256" key="1">
    <source>
        <dbReference type="SAM" id="SignalP"/>
    </source>
</evidence>
<dbReference type="EMBL" id="RCCJ01000001">
    <property type="protein sequence ID" value="RLJ70090.1"/>
    <property type="molecule type" value="Genomic_DNA"/>
</dbReference>
<feature type="chain" id="PRO_5019738633" evidence="1">
    <location>
        <begin position="20"/>
        <end position="223"/>
    </location>
</feature>